<accession>A0A8S9Y2Z4</accession>
<dbReference type="FunFam" id="3.30.160.60:FF:000446">
    <property type="entry name" value="Zinc finger protein"/>
    <property type="match status" value="2"/>
</dbReference>
<evidence type="ECO:0000313" key="13">
    <source>
        <dbReference type="Proteomes" id="UP000466442"/>
    </source>
</evidence>
<evidence type="ECO:0000256" key="6">
    <source>
        <dbReference type="ARBA" id="ARBA00023015"/>
    </source>
</evidence>
<dbReference type="EMBL" id="WIXP02000002">
    <property type="protein sequence ID" value="KAF6214941.1"/>
    <property type="molecule type" value="Genomic_DNA"/>
</dbReference>
<dbReference type="AlphaFoldDB" id="A0A8S9Y2Z4"/>
<feature type="domain" description="C2H2-type" evidence="11">
    <location>
        <begin position="124"/>
        <end position="151"/>
    </location>
</feature>
<gene>
    <name evidence="12" type="ORF">GE061_009686</name>
</gene>
<evidence type="ECO:0000256" key="8">
    <source>
        <dbReference type="ARBA" id="ARBA00023163"/>
    </source>
</evidence>
<keyword evidence="2" id="KW-0479">Metal-binding</keyword>
<evidence type="ECO:0000256" key="2">
    <source>
        <dbReference type="ARBA" id="ARBA00022723"/>
    </source>
</evidence>
<feature type="domain" description="C2H2-type" evidence="11">
    <location>
        <begin position="96"/>
        <end position="123"/>
    </location>
</feature>
<keyword evidence="7" id="KW-0238">DNA-binding</keyword>
<reference evidence="12" key="1">
    <citation type="journal article" date="2021" name="Mol. Ecol. Resour.">
        <title>Apolygus lucorum genome provides insights into omnivorousness and mesophyll feeding.</title>
        <authorList>
            <person name="Liu Y."/>
            <person name="Liu H."/>
            <person name="Wang H."/>
            <person name="Huang T."/>
            <person name="Liu B."/>
            <person name="Yang B."/>
            <person name="Yin L."/>
            <person name="Li B."/>
            <person name="Zhang Y."/>
            <person name="Zhang S."/>
            <person name="Jiang F."/>
            <person name="Zhang X."/>
            <person name="Ren Y."/>
            <person name="Wang B."/>
            <person name="Wang S."/>
            <person name="Lu Y."/>
            <person name="Wu K."/>
            <person name="Fan W."/>
            <person name="Wang G."/>
        </authorList>
    </citation>
    <scope>NUCLEOTIDE SEQUENCE</scope>
    <source>
        <strain evidence="12">12Hb</strain>
    </source>
</reference>
<dbReference type="Proteomes" id="UP000466442">
    <property type="component" value="Unassembled WGS sequence"/>
</dbReference>
<organism evidence="12 13">
    <name type="scientific">Apolygus lucorum</name>
    <name type="common">Small green plant bug</name>
    <name type="synonym">Lygocoris lucorum</name>
    <dbReference type="NCBI Taxonomy" id="248454"/>
    <lineage>
        <taxon>Eukaryota</taxon>
        <taxon>Metazoa</taxon>
        <taxon>Ecdysozoa</taxon>
        <taxon>Arthropoda</taxon>
        <taxon>Hexapoda</taxon>
        <taxon>Insecta</taxon>
        <taxon>Pterygota</taxon>
        <taxon>Neoptera</taxon>
        <taxon>Paraneoptera</taxon>
        <taxon>Hemiptera</taxon>
        <taxon>Heteroptera</taxon>
        <taxon>Panheteroptera</taxon>
        <taxon>Cimicomorpha</taxon>
        <taxon>Miridae</taxon>
        <taxon>Mirini</taxon>
        <taxon>Apolygus</taxon>
    </lineage>
</organism>
<feature type="domain" description="C2H2-type" evidence="11">
    <location>
        <begin position="152"/>
        <end position="180"/>
    </location>
</feature>
<evidence type="ECO:0000256" key="9">
    <source>
        <dbReference type="ARBA" id="ARBA00023242"/>
    </source>
</evidence>
<evidence type="ECO:0000259" key="11">
    <source>
        <dbReference type="PROSITE" id="PS50157"/>
    </source>
</evidence>
<protein>
    <recommendedName>
        <fullName evidence="11">C2H2-type domain-containing protein</fullName>
    </recommendedName>
</protein>
<keyword evidence="6" id="KW-0805">Transcription regulation</keyword>
<name>A0A8S9Y2Z4_APOLU</name>
<dbReference type="GO" id="GO:0008270">
    <property type="term" value="F:zinc ion binding"/>
    <property type="evidence" value="ECO:0007669"/>
    <property type="project" value="UniProtKB-KW"/>
</dbReference>
<evidence type="ECO:0000256" key="4">
    <source>
        <dbReference type="ARBA" id="ARBA00022771"/>
    </source>
</evidence>
<feature type="domain" description="C2H2-type" evidence="11">
    <location>
        <begin position="239"/>
        <end position="267"/>
    </location>
</feature>
<keyword evidence="9" id="KW-0539">Nucleus</keyword>
<evidence type="ECO:0000256" key="5">
    <source>
        <dbReference type="ARBA" id="ARBA00022833"/>
    </source>
</evidence>
<evidence type="ECO:0000256" key="10">
    <source>
        <dbReference type="PROSITE-ProRule" id="PRU00042"/>
    </source>
</evidence>
<dbReference type="PANTHER" id="PTHR24392">
    <property type="entry name" value="ZINC FINGER PROTEIN"/>
    <property type="match status" value="1"/>
</dbReference>
<comment type="subcellular location">
    <subcellularLocation>
        <location evidence="1">Nucleus</location>
    </subcellularLocation>
</comment>
<dbReference type="OrthoDB" id="10043029at2759"/>
<keyword evidence="13" id="KW-1185">Reference proteome</keyword>
<dbReference type="PANTHER" id="PTHR24392:SF31">
    <property type="entry name" value="C2H2-TYPE DOMAIN-CONTAINING PROTEIN"/>
    <property type="match status" value="1"/>
</dbReference>
<dbReference type="Gene3D" id="3.30.160.60">
    <property type="entry name" value="Classic Zinc Finger"/>
    <property type="match status" value="6"/>
</dbReference>
<dbReference type="SUPFAM" id="SSF57667">
    <property type="entry name" value="beta-beta-alpha zinc fingers"/>
    <property type="match status" value="5"/>
</dbReference>
<evidence type="ECO:0000256" key="1">
    <source>
        <dbReference type="ARBA" id="ARBA00004123"/>
    </source>
</evidence>
<dbReference type="GO" id="GO:0005634">
    <property type="term" value="C:nucleus"/>
    <property type="evidence" value="ECO:0007669"/>
    <property type="project" value="UniProtKB-SubCell"/>
</dbReference>
<proteinExistence type="predicted"/>
<feature type="domain" description="C2H2-type" evidence="11">
    <location>
        <begin position="268"/>
        <end position="293"/>
    </location>
</feature>
<keyword evidence="5" id="KW-0862">Zinc</keyword>
<feature type="domain" description="C2H2-type" evidence="11">
    <location>
        <begin position="211"/>
        <end position="238"/>
    </location>
</feature>
<feature type="domain" description="C2H2-type" evidence="11">
    <location>
        <begin position="37"/>
        <end position="65"/>
    </location>
</feature>
<evidence type="ECO:0000256" key="7">
    <source>
        <dbReference type="ARBA" id="ARBA00023125"/>
    </source>
</evidence>
<keyword evidence="8" id="KW-0804">Transcription</keyword>
<comment type="caution">
    <text evidence="12">The sequence shown here is derived from an EMBL/GenBank/DDBJ whole genome shotgun (WGS) entry which is preliminary data.</text>
</comment>
<dbReference type="FunFam" id="3.30.160.60:FF:000322">
    <property type="entry name" value="GDNF-inducible zinc finger protein 1"/>
    <property type="match status" value="1"/>
</dbReference>
<dbReference type="PROSITE" id="PS50157">
    <property type="entry name" value="ZINC_FINGER_C2H2_2"/>
    <property type="match status" value="7"/>
</dbReference>
<dbReference type="GO" id="GO:0003677">
    <property type="term" value="F:DNA binding"/>
    <property type="evidence" value="ECO:0007669"/>
    <property type="project" value="UniProtKB-KW"/>
</dbReference>
<dbReference type="InterPro" id="IPR013087">
    <property type="entry name" value="Znf_C2H2_type"/>
</dbReference>
<keyword evidence="3" id="KW-0677">Repeat</keyword>
<dbReference type="SMART" id="SM00355">
    <property type="entry name" value="ZnF_C2H2"/>
    <property type="match status" value="8"/>
</dbReference>
<sequence>MVHTGEKPYACDICDFRSLQRNNLNVHRMGHITGKLYYCDSCKYRTGTRRDLNKHIKTMHISDELSNNLCDEDRRKRDPECPITSPTVNFCDAETYACDSCDFKTRTLNNLDCHLKIHRGDKPYFCDSCDFRTDRQQYLTVHRMSHTGETPYSCDSCEYITGARRNLIRHLRKEHNEQKPSRRLCDDDEAKRGLHRPKTSLTSDDCDARPFACDFCEFTSRTKSNLKRHLPIHTGEKPYACNICDFRSARLQNLQAHKTNKHATESPYSCDSCDYKTETQLGLKRHIRRSHRQ</sequence>
<evidence type="ECO:0000313" key="12">
    <source>
        <dbReference type="EMBL" id="KAF6214941.1"/>
    </source>
</evidence>
<keyword evidence="4 10" id="KW-0863">Zinc-finger</keyword>
<evidence type="ECO:0000256" key="3">
    <source>
        <dbReference type="ARBA" id="ARBA00022737"/>
    </source>
</evidence>
<dbReference type="InterPro" id="IPR036236">
    <property type="entry name" value="Znf_C2H2_sf"/>
</dbReference>